<dbReference type="InterPro" id="IPR011047">
    <property type="entry name" value="Quinoprotein_ADH-like_sf"/>
</dbReference>
<reference evidence="9 10" key="1">
    <citation type="submission" date="2016-10" db="EMBL/GenBank/DDBJ databases">
        <authorList>
            <person name="de Groot N.N."/>
        </authorList>
    </citation>
    <scope>NUCLEOTIDE SEQUENCE [LARGE SCALE GENOMIC DNA]</scope>
    <source>
        <strain evidence="9 10">JCM 21544</strain>
    </source>
</reference>
<evidence type="ECO:0000256" key="1">
    <source>
        <dbReference type="ARBA" id="ARBA00004561"/>
    </source>
</evidence>
<dbReference type="GO" id="GO:0009289">
    <property type="term" value="C:pilus"/>
    <property type="evidence" value="ECO:0007669"/>
    <property type="project" value="UniProtKB-SubCell"/>
</dbReference>
<keyword evidence="6" id="KW-0281">Fimbrium</keyword>
<dbReference type="Pfam" id="PF05567">
    <property type="entry name" value="T4P_PilY1"/>
    <property type="match status" value="1"/>
</dbReference>
<evidence type="ECO:0000256" key="4">
    <source>
        <dbReference type="ARBA" id="ARBA00022723"/>
    </source>
</evidence>
<keyword evidence="3" id="KW-1029">Fimbrium biogenesis</keyword>
<organism evidence="9 10">
    <name type="scientific">Pseudomonas indica</name>
    <dbReference type="NCBI Taxonomy" id="137658"/>
    <lineage>
        <taxon>Bacteria</taxon>
        <taxon>Pseudomonadati</taxon>
        <taxon>Pseudomonadota</taxon>
        <taxon>Gammaproteobacteria</taxon>
        <taxon>Pseudomonadales</taxon>
        <taxon>Pseudomonadaceae</taxon>
        <taxon>Pseudomonas</taxon>
    </lineage>
</organism>
<feature type="domain" description="PilY1 beta-propeller" evidence="8">
    <location>
        <begin position="798"/>
        <end position="1128"/>
    </location>
</feature>
<accession>A0A1G9QAB1</accession>
<keyword evidence="10" id="KW-1185">Reference proteome</keyword>
<evidence type="ECO:0000313" key="9">
    <source>
        <dbReference type="EMBL" id="SDM07417.1"/>
    </source>
</evidence>
<dbReference type="RefSeq" id="WP_084339781.1">
    <property type="nucleotide sequence ID" value="NZ_FNFD01000047.1"/>
</dbReference>
<dbReference type="Proteomes" id="UP000198706">
    <property type="component" value="Unassembled WGS sequence"/>
</dbReference>
<keyword evidence="5" id="KW-0106">Calcium</keyword>
<sequence length="1323" mass="143752">MKAPFKEGAIRRNFLLISCVSFLWTLSAGHAVAEVSQSPLLLGGGNVPGNLALVPSVEWPTILSVANTGNYSSSNTYVGYFDPQKCYTYNGAANAGWFEPSRKTTTRQCGGSFEWSGNFLNWAATPTIDPFRSALTGGYRYRDEVGLTVLEKARHTGQSTAGNRLAGNEIPATELSNAVPVVSGSSNWSNFYIRLAGLGNEMLFAVQTNGMTDDPNTTTVNEERIDEWIYLNDPNEISLQWNNGKLRTSYTNNSQQARNFYRLKVRVKVCDPAVGVEENCKLYSANNYKPEGLIQQYSDSLRYSVFGYLNDSNMLRDGGVLRAQQKYVGPTKRNVGQPNAIANTAQEWDPETGIFIRNPDQLTQSMGITIADSGVINYLNKFGQLTQNPHKSYDPVSELFYTATRYFKNQGNIPSYTTASPPYLTNPSADQKAAWVDGFPVLTEWNDPVEYACQKNVILGIGDTNTHRDKNLPGNSSTIQEPAVPQEVTTDTSVNAASSTQKVAALEGITINTPFNSSRNSSAYIAGLAYLANTQDIRPDWTGKQTISTHWVDVRENQTLAGRASNQYWLATKYGGFKVPKEFGDPYARTAALPQDWWTNGDRLENNDLRPKNFYVASDATRMVQSLKEAFANIVSETQSTTSALSTNSTRLNTGTVVFQSLIDSSKWSGDLLAKAVTSNIDSDGNISVSVSDTPSWKAATKLDAISETSLGNRRIFTSTVPTSDTGSNALRSTSAVNFTWDALSTNQQNALRQVQGGTTLVSEEVGRNRLAFLRGSRTNERNADNPERPFRERGSRLGDIANSDPQFIHKQNFGYAQLPESAGFSANVAAAYTAFRNTATYQNRTPLVVVGANDGMLHGFDASIGSTGGQELFAYIPNSVFNNLYELTLPSYAHRYYVDGTPRIGDAYVGNNWKTLVIGSTGAGGRSIFALDITNPASMSTSNVLWEFTHAEMGYTLGRPSLVPLPNGKFGVVVTSGYARGTSTTDGYIWILDATDGSVIKRFTLPNSGDLGSPLAIDINNDKVTDRIYAADTKGKVWRMDISGSTVSAWDAPSGLKSGANIIPLFTARDSTGEAQPITAPLDAAYTTDRRIMLVFGTGSFYQTTDNEIPDNPQVNSFYGIIDSGAQISSRTDLREQEIIGEISSGTLKGRALSNNTVQSTDKGWFIDLKVRGASATGERVVSQASLGGNRVTFTTLIPSNDPCGGNGKSWIMSVDLASGGRLPYSYFDYNGDGTINEEDYMTIGEGDSRITVPVSGISDPDEGAVKGTLDLDNRSNGKRYLCYASSVSSTSGNGSTPICIEVLGGNEDSNRLSWQEVRSNQ</sequence>
<comment type="subcellular location">
    <subcellularLocation>
        <location evidence="1">Fimbrium</location>
    </subcellularLocation>
</comment>
<keyword evidence="7" id="KW-0732">Signal</keyword>
<evidence type="ECO:0000259" key="8">
    <source>
        <dbReference type="Pfam" id="PF05567"/>
    </source>
</evidence>
<dbReference type="InterPro" id="IPR018247">
    <property type="entry name" value="EF_Hand_1_Ca_BS"/>
</dbReference>
<evidence type="ECO:0000256" key="2">
    <source>
        <dbReference type="ARBA" id="ARBA00008387"/>
    </source>
</evidence>
<evidence type="ECO:0000256" key="7">
    <source>
        <dbReference type="SAM" id="SignalP"/>
    </source>
</evidence>
<dbReference type="STRING" id="137658.SAMN05216186_14712"/>
<protein>
    <submittedName>
        <fullName evidence="9">Type IV pilus assembly protein PilY1</fullName>
    </submittedName>
</protein>
<keyword evidence="4" id="KW-0479">Metal-binding</keyword>
<evidence type="ECO:0000256" key="3">
    <source>
        <dbReference type="ARBA" id="ARBA00022558"/>
    </source>
</evidence>
<gene>
    <name evidence="9" type="ORF">SAMN05216186_14712</name>
</gene>
<comment type="similarity">
    <text evidence="2">Belongs to the PilY1 family.</text>
</comment>
<evidence type="ECO:0000256" key="6">
    <source>
        <dbReference type="ARBA" id="ARBA00023263"/>
    </source>
</evidence>
<feature type="signal peptide" evidence="7">
    <location>
        <begin position="1"/>
        <end position="33"/>
    </location>
</feature>
<dbReference type="GO" id="GO:0046872">
    <property type="term" value="F:metal ion binding"/>
    <property type="evidence" value="ECO:0007669"/>
    <property type="project" value="UniProtKB-KW"/>
</dbReference>
<evidence type="ECO:0000313" key="10">
    <source>
        <dbReference type="Proteomes" id="UP000198706"/>
    </source>
</evidence>
<feature type="chain" id="PRO_5011638393" evidence="7">
    <location>
        <begin position="34"/>
        <end position="1323"/>
    </location>
</feature>
<dbReference type="EMBL" id="FNFD01000047">
    <property type="protein sequence ID" value="SDM07417.1"/>
    <property type="molecule type" value="Genomic_DNA"/>
</dbReference>
<dbReference type="PROSITE" id="PS00018">
    <property type="entry name" value="EF_HAND_1"/>
    <property type="match status" value="1"/>
</dbReference>
<evidence type="ECO:0000256" key="5">
    <source>
        <dbReference type="ARBA" id="ARBA00022837"/>
    </source>
</evidence>
<proteinExistence type="inferred from homology"/>
<dbReference type="InterPro" id="IPR008707">
    <property type="entry name" value="B-propeller_PilY1"/>
</dbReference>
<name>A0A1G9QAB1_9PSED</name>
<dbReference type="SUPFAM" id="SSF50998">
    <property type="entry name" value="Quinoprotein alcohol dehydrogenase-like"/>
    <property type="match status" value="1"/>
</dbReference>